<proteinExistence type="inferred from homology"/>
<reference evidence="2 3" key="1">
    <citation type="journal article" date="2019" name="Int. J. Syst. Evol. Microbiol.">
        <title>The Global Catalogue of Microorganisms (GCM) 10K type strain sequencing project: providing services to taxonomists for standard genome sequencing and annotation.</title>
        <authorList>
            <consortium name="The Broad Institute Genomics Platform"/>
            <consortium name="The Broad Institute Genome Sequencing Center for Infectious Disease"/>
            <person name="Wu L."/>
            <person name="Ma J."/>
        </authorList>
    </citation>
    <scope>NUCLEOTIDE SEQUENCE [LARGE SCALE GENOMIC DNA]</scope>
    <source>
        <strain evidence="2 3">CGMCC 1.10390</strain>
    </source>
</reference>
<accession>A0ABD6DRU9</accession>
<name>A0ABD6DRU9_9EURY</name>
<dbReference type="RefSeq" id="WP_256401679.1">
    <property type="nucleotide sequence ID" value="NZ_JANHJR010000004.1"/>
</dbReference>
<dbReference type="Proteomes" id="UP001597034">
    <property type="component" value="Unassembled WGS sequence"/>
</dbReference>
<dbReference type="CDD" id="cd06558">
    <property type="entry name" value="crotonase-like"/>
    <property type="match status" value="1"/>
</dbReference>
<sequence>MTYEHVRLTEEDGVATVTLDRPEKRNAIVPELAAELDDALARVEDRVRVVVVEGEGEAFCAGMDLEKRFHEPRKEGPRAFYEAGRKTGRMFTTLYEYRRPTVAKVDGWTFGAGYCLQAVCDFAVATDEATLGLSEINFGIIPGGGAMWAAVNTMNRRDALYYTSTGEPFSGAEADQMGAVTMSVSEDEYESAVEELVDSLVEKNPVALQFNTAVLERVRYMDFDRALDYERGKSEEMKYYQEDEWVDEGIGQFKDRRYRPGLESYEERSGE</sequence>
<dbReference type="Pfam" id="PF00378">
    <property type="entry name" value="ECH_1"/>
    <property type="match status" value="1"/>
</dbReference>
<dbReference type="InterPro" id="IPR051683">
    <property type="entry name" value="Enoyl-CoA_Hydratase/Isomerase"/>
</dbReference>
<dbReference type="InterPro" id="IPR029045">
    <property type="entry name" value="ClpP/crotonase-like_dom_sf"/>
</dbReference>
<keyword evidence="2" id="KW-0456">Lyase</keyword>
<gene>
    <name evidence="2" type="ORF">ACFSBL_19290</name>
</gene>
<dbReference type="PANTHER" id="PTHR42964:SF1">
    <property type="entry name" value="POLYKETIDE BIOSYNTHESIS ENOYL-COA HYDRATASE PKSH-RELATED"/>
    <property type="match status" value="1"/>
</dbReference>
<comment type="caution">
    <text evidence="2">The sequence shown here is derived from an EMBL/GenBank/DDBJ whole genome shotgun (WGS) entry which is preliminary data.</text>
</comment>
<keyword evidence="3" id="KW-1185">Reference proteome</keyword>
<comment type="similarity">
    <text evidence="1">Belongs to the enoyl-CoA hydratase/isomerase family.</text>
</comment>
<dbReference type="InterPro" id="IPR001753">
    <property type="entry name" value="Enoyl-CoA_hydra/iso"/>
</dbReference>
<evidence type="ECO:0000313" key="2">
    <source>
        <dbReference type="EMBL" id="MFD1647843.1"/>
    </source>
</evidence>
<organism evidence="2 3">
    <name type="scientific">Haloarchaeobius litoreus</name>
    <dbReference type="NCBI Taxonomy" id="755306"/>
    <lineage>
        <taxon>Archaea</taxon>
        <taxon>Methanobacteriati</taxon>
        <taxon>Methanobacteriota</taxon>
        <taxon>Stenosarchaea group</taxon>
        <taxon>Halobacteria</taxon>
        <taxon>Halobacteriales</taxon>
        <taxon>Halorubellaceae</taxon>
        <taxon>Haloarchaeobius</taxon>
    </lineage>
</organism>
<dbReference type="AlphaFoldDB" id="A0ABD6DRU9"/>
<dbReference type="GO" id="GO:0050547">
    <property type="term" value="F:feruloyl-CoA hydratase/lyase activity"/>
    <property type="evidence" value="ECO:0007669"/>
    <property type="project" value="UniProtKB-EC"/>
</dbReference>
<dbReference type="EC" id="4.1.2.61" evidence="2"/>
<dbReference type="SUPFAM" id="SSF52096">
    <property type="entry name" value="ClpP/crotonase"/>
    <property type="match status" value="1"/>
</dbReference>
<evidence type="ECO:0000256" key="1">
    <source>
        <dbReference type="ARBA" id="ARBA00005254"/>
    </source>
</evidence>
<dbReference type="EMBL" id="JBHUDO010000004">
    <property type="protein sequence ID" value="MFD1647843.1"/>
    <property type="molecule type" value="Genomic_DNA"/>
</dbReference>
<evidence type="ECO:0000313" key="3">
    <source>
        <dbReference type="Proteomes" id="UP001597034"/>
    </source>
</evidence>
<protein>
    <submittedName>
        <fullName evidence="2">p-hydroxycinnamoyl CoA hydratase/lyase</fullName>
        <ecNumber evidence="2">4.1.2.61</ecNumber>
    </submittedName>
</protein>
<dbReference type="PANTHER" id="PTHR42964">
    <property type="entry name" value="ENOYL-COA HYDRATASE"/>
    <property type="match status" value="1"/>
</dbReference>
<dbReference type="NCBIfam" id="NF006588">
    <property type="entry name" value="PRK09120.1"/>
    <property type="match status" value="1"/>
</dbReference>
<dbReference type="Gene3D" id="3.90.226.10">
    <property type="entry name" value="2-enoyl-CoA Hydratase, Chain A, domain 1"/>
    <property type="match status" value="1"/>
</dbReference>